<dbReference type="KEGG" id="fek:C1H87_07390"/>
<evidence type="ECO:0008006" key="3">
    <source>
        <dbReference type="Google" id="ProtNLM"/>
    </source>
</evidence>
<dbReference type="SUPFAM" id="SSF82171">
    <property type="entry name" value="DPP6 N-terminal domain-like"/>
    <property type="match status" value="1"/>
</dbReference>
<proteinExistence type="predicted"/>
<dbReference type="EMBL" id="CP025791">
    <property type="protein sequence ID" value="AUP78543.1"/>
    <property type="molecule type" value="Genomic_DNA"/>
</dbReference>
<sequence length="428" mass="46789">MIDKSSIGYKLQLNLKKQTLFLFTLLISLFLGCNNDDGVDADADADNNDNPSNLLENFKLLGQSINGTEEFNLARSYINLSGDGKTLVISAHSASNQADNRVGYARVYELMGEQWVQKGTDITEYNISSHNTINKDGSIIATISSKTTSKPSSVHIYKFEKNDWVNIGNIDLNFNGASIDLNSSGTVIAISSTASLGTNNTEKIQVYQFNGTNWDRKGNPINDNDLGFTVSLDDAGNTLTAGENNLYSINIGHLSTYTFSNNSWVLRSSTPGIKNDFVNSVSISSDGNVLTSNLFDKETSELTVYTYENQSFIEEKISIEASALISGDIRNVKLSKSGKVLIVGPLWVKDSAQNKNKEIVAYIKNDNNIWSETWDLNGTSSLFPNSFGNQVVVSDDGYTVAVTSGEDGEITQNLGQISIYTVNKDLLK</sequence>
<protein>
    <recommendedName>
        <fullName evidence="3">Bulb-type lectin domain-containing protein</fullName>
    </recommendedName>
</protein>
<accession>A0A2K9PNA0</accession>
<dbReference type="AlphaFoldDB" id="A0A2K9PNA0"/>
<dbReference type="Proteomes" id="UP000235826">
    <property type="component" value="Chromosome"/>
</dbReference>
<name>A0A2K9PNA0_9FLAO</name>
<dbReference type="OrthoDB" id="1403372at2"/>
<organism evidence="1 2">
    <name type="scientific">Flavivirga eckloniae</name>
    <dbReference type="NCBI Taxonomy" id="1803846"/>
    <lineage>
        <taxon>Bacteria</taxon>
        <taxon>Pseudomonadati</taxon>
        <taxon>Bacteroidota</taxon>
        <taxon>Flavobacteriia</taxon>
        <taxon>Flavobacteriales</taxon>
        <taxon>Flavobacteriaceae</taxon>
        <taxon>Flavivirga</taxon>
    </lineage>
</organism>
<gene>
    <name evidence="1" type="ORF">C1H87_07390</name>
</gene>
<keyword evidence="2" id="KW-1185">Reference proteome</keyword>
<reference evidence="1 2" key="1">
    <citation type="submission" date="2018-01" db="EMBL/GenBank/DDBJ databases">
        <title>Complete genome sequence of Flavivirga eckloniae ECD14 isolated from seaweed Ecklonia cava.</title>
        <authorList>
            <person name="Lee J.H."/>
            <person name="Baik K.S."/>
            <person name="Seong C.N."/>
        </authorList>
    </citation>
    <scope>NUCLEOTIDE SEQUENCE [LARGE SCALE GENOMIC DNA]</scope>
    <source>
        <strain evidence="1 2">ECD14</strain>
    </source>
</reference>
<dbReference type="RefSeq" id="WP_102755198.1">
    <property type="nucleotide sequence ID" value="NZ_CP025791.1"/>
</dbReference>
<dbReference type="PROSITE" id="PS51257">
    <property type="entry name" value="PROKAR_LIPOPROTEIN"/>
    <property type="match status" value="1"/>
</dbReference>
<evidence type="ECO:0000313" key="2">
    <source>
        <dbReference type="Proteomes" id="UP000235826"/>
    </source>
</evidence>
<evidence type="ECO:0000313" key="1">
    <source>
        <dbReference type="EMBL" id="AUP78543.1"/>
    </source>
</evidence>